<name>G0VCQ4_NAUCA</name>
<gene>
    <name evidence="1" type="primary">NCAS0C02740</name>
    <name evidence="1" type="ordered locus">NCAS_0C02740</name>
</gene>
<dbReference type="EMBL" id="HE576754">
    <property type="protein sequence ID" value="CCC69264.1"/>
    <property type="molecule type" value="Genomic_DNA"/>
</dbReference>
<reference key="2">
    <citation type="submission" date="2011-08" db="EMBL/GenBank/DDBJ databases">
        <title>Genome sequence of Naumovozyma castellii.</title>
        <authorList>
            <person name="Gordon J.L."/>
            <person name="Armisen D."/>
            <person name="Proux-Wera E."/>
            <person name="OhEigeartaigh S.S."/>
            <person name="Byrne K.P."/>
            <person name="Wolfe K.H."/>
        </authorList>
    </citation>
    <scope>NUCLEOTIDE SEQUENCE</scope>
    <source>
        <strain>Type strain:CBS 4309</strain>
    </source>
</reference>
<dbReference type="OrthoDB" id="4065753at2759"/>
<proteinExistence type="predicted"/>
<dbReference type="GeneID" id="96902847"/>
<dbReference type="HOGENOM" id="CLU_043424_0_0_1"/>
<dbReference type="KEGG" id="ncs:NCAS_0C02740"/>
<dbReference type="Proteomes" id="UP000001640">
    <property type="component" value="Chromosome 3"/>
</dbReference>
<keyword evidence="2" id="KW-1185">Reference proteome</keyword>
<dbReference type="RefSeq" id="XP_003675630.1">
    <property type="nucleotide sequence ID" value="XM_003675582.1"/>
</dbReference>
<evidence type="ECO:0000313" key="2">
    <source>
        <dbReference type="Proteomes" id="UP000001640"/>
    </source>
</evidence>
<dbReference type="AlphaFoldDB" id="G0VCQ4"/>
<organism evidence="1 2">
    <name type="scientific">Naumovozyma castellii</name>
    <name type="common">Yeast</name>
    <name type="synonym">Saccharomyces castellii</name>
    <dbReference type="NCBI Taxonomy" id="27288"/>
    <lineage>
        <taxon>Eukaryota</taxon>
        <taxon>Fungi</taxon>
        <taxon>Dikarya</taxon>
        <taxon>Ascomycota</taxon>
        <taxon>Saccharomycotina</taxon>
        <taxon>Saccharomycetes</taxon>
        <taxon>Saccharomycetales</taxon>
        <taxon>Saccharomycetaceae</taxon>
        <taxon>Naumovozyma</taxon>
    </lineage>
</organism>
<protein>
    <submittedName>
        <fullName evidence="1">Uncharacterized protein</fullName>
    </submittedName>
</protein>
<dbReference type="eggNOG" id="ENOG502S0MP">
    <property type="taxonomic scope" value="Eukaryota"/>
</dbReference>
<dbReference type="InParanoid" id="G0VCQ4"/>
<accession>G0VCQ4</accession>
<sequence length="491" mass="58084">MPSVTGKLQNSNDYRPLESCFARSVIHLQKHLAKQQQYHEEFYEQLLVPIFDFYPMDILKQLFNEENQKKVVRYLQEELKRYPELDLKTGPHYVAKTIKNDLSSMDSEYIISKIKLILITKAIDGVCRFLNYSYEEGLHEFRKCLQFVYYLKNIPLQTNQKYINFIRQYELTISLYCGECIINYVKMKGNRWSKDECLKGQLDEVGILQSLLCGIVDNMDLLATTYRGVKDKYVLSQIFQQVGDIHEVIAILKGNYSEYEQEHSLNNFALSVDNEDIANMIPKYIISMTFKPSGDSSALYCLDKIIEGIVLYGEFQVEIIKFFVDLRLFYQQAYNWIEADVIIYRDELMEECVLFAKKIIEDWERFNDTTKLDRQSITTHLPRILLKTLRGSIIMVEEISDIESDSDNETSSQMISNHKYKYEIISKLKFMKLRVKQKWNDGIHSRHSHKSDKYKKRWDLGVEWIRLWQKGYSEHNDTKVDGMATFLLEQF</sequence>
<dbReference type="FunCoup" id="G0VCQ4">
    <property type="interactions" value="28"/>
</dbReference>
<reference evidence="1 2" key="1">
    <citation type="journal article" date="2011" name="Proc. Natl. Acad. Sci. U.S.A.">
        <title>Evolutionary erosion of yeast sex chromosomes by mating-type switching accidents.</title>
        <authorList>
            <person name="Gordon J.L."/>
            <person name="Armisen D."/>
            <person name="Proux-Wera E."/>
            <person name="Oheigeartaigh S.S."/>
            <person name="Byrne K.P."/>
            <person name="Wolfe K.H."/>
        </authorList>
    </citation>
    <scope>NUCLEOTIDE SEQUENCE [LARGE SCALE GENOMIC DNA]</scope>
    <source>
        <strain evidence="2">ATCC 76901 / BCRC 22586 / CBS 4309 / NBRC 1992 / NRRL Y-12630</strain>
    </source>
</reference>
<evidence type="ECO:0000313" key="1">
    <source>
        <dbReference type="EMBL" id="CCC69264.1"/>
    </source>
</evidence>
<dbReference type="OMA" id="FRWCLQF"/>